<dbReference type="EMBL" id="LT629971">
    <property type="protein sequence ID" value="SEH75038.1"/>
    <property type="molecule type" value="Genomic_DNA"/>
</dbReference>
<dbReference type="Proteomes" id="UP000182915">
    <property type="component" value="Chromosome I"/>
</dbReference>
<gene>
    <name evidence="1" type="ORF">SAMN04489835_3630</name>
</gene>
<protein>
    <submittedName>
        <fullName evidence="1">Uncharacterized protein</fullName>
    </submittedName>
</protein>
<dbReference type="AlphaFoldDB" id="A0A1H6KT38"/>
<name>A0A1H6KT38_MYCRU</name>
<sequence>MTEDALSVYRSLTSMDVKVALMVSPHGPVPAQLVPKLSQLRGTAAVQSTWPSNRQPNEPFTLQGELPDRLERIRQHLDQWWSKVGPEVQNYLIENRDGELDADYKAAVMDAGDGNLDGLIVAVVQDNNTEKFRLPPIVDVYVEMKARDI</sequence>
<organism evidence="1 2">
    <name type="scientific">Mycolicibacterium rutilum</name>
    <name type="common">Mycobacterium rutilum</name>
    <dbReference type="NCBI Taxonomy" id="370526"/>
    <lineage>
        <taxon>Bacteria</taxon>
        <taxon>Bacillati</taxon>
        <taxon>Actinomycetota</taxon>
        <taxon>Actinomycetes</taxon>
        <taxon>Mycobacteriales</taxon>
        <taxon>Mycobacteriaceae</taxon>
        <taxon>Mycolicibacterium</taxon>
    </lineage>
</organism>
<keyword evidence="2" id="KW-1185">Reference proteome</keyword>
<reference evidence="2" key="1">
    <citation type="submission" date="2016-10" db="EMBL/GenBank/DDBJ databases">
        <authorList>
            <person name="Varghese N."/>
            <person name="Submissions S."/>
        </authorList>
    </citation>
    <scope>NUCLEOTIDE SEQUENCE [LARGE SCALE GENOMIC DNA]</scope>
    <source>
        <strain evidence="2">DSM 45405</strain>
    </source>
</reference>
<dbReference type="OrthoDB" id="4762265at2"/>
<dbReference type="RefSeq" id="WP_083408330.1">
    <property type="nucleotide sequence ID" value="NZ_LT629971.1"/>
</dbReference>
<accession>A0A1H6KT38</accession>
<evidence type="ECO:0000313" key="2">
    <source>
        <dbReference type="Proteomes" id="UP000182915"/>
    </source>
</evidence>
<proteinExistence type="predicted"/>
<evidence type="ECO:0000313" key="1">
    <source>
        <dbReference type="EMBL" id="SEH75038.1"/>
    </source>
</evidence>